<protein>
    <submittedName>
        <fullName evidence="1">Uncharacterized protein</fullName>
    </submittedName>
</protein>
<dbReference type="OrthoDB" id="2933859at2"/>
<evidence type="ECO:0000313" key="1">
    <source>
        <dbReference type="EMBL" id="MTV49251.1"/>
    </source>
</evidence>
<keyword evidence="2" id="KW-1185">Reference proteome</keyword>
<dbReference type="RefSeq" id="WP_155476344.1">
    <property type="nucleotide sequence ID" value="NZ_WNKU01000009.1"/>
</dbReference>
<sequence length="119" mass="14076">MPETEIDIERLYYQDLREKKTTATGVRGRASRLGRVGSMVMPSDRLSAREKRDYRRPGPLITYSLYEDLVSFEVFDQMHYRQQVQLLPRWRRKYADDDICRQWGLSRYGLEVIVEALGG</sequence>
<evidence type="ECO:0000313" key="2">
    <source>
        <dbReference type="Proteomes" id="UP000430670"/>
    </source>
</evidence>
<name>A0A6I3SK09_HELMO</name>
<reference evidence="1 2" key="1">
    <citation type="submission" date="2019-11" db="EMBL/GenBank/DDBJ databases">
        <title>Whole-genome sequence of a the green, strictly anaerobic photosynthetic bacterium Heliobacillus mobilis DSM 6151.</title>
        <authorList>
            <person name="Kyndt J.A."/>
            <person name="Meyer T.E."/>
        </authorList>
    </citation>
    <scope>NUCLEOTIDE SEQUENCE [LARGE SCALE GENOMIC DNA]</scope>
    <source>
        <strain evidence="1 2">DSM 6151</strain>
    </source>
</reference>
<accession>A0A6I3SK09</accession>
<dbReference type="AlphaFoldDB" id="A0A6I3SK09"/>
<dbReference type="Proteomes" id="UP000430670">
    <property type="component" value="Unassembled WGS sequence"/>
</dbReference>
<proteinExistence type="predicted"/>
<gene>
    <name evidence="1" type="ORF">GJ688_09700</name>
</gene>
<comment type="caution">
    <text evidence="1">The sequence shown here is derived from an EMBL/GenBank/DDBJ whole genome shotgun (WGS) entry which is preliminary data.</text>
</comment>
<organism evidence="1 2">
    <name type="scientific">Heliobacterium mobile</name>
    <name type="common">Heliobacillus mobilis</name>
    <dbReference type="NCBI Taxonomy" id="28064"/>
    <lineage>
        <taxon>Bacteria</taxon>
        <taxon>Bacillati</taxon>
        <taxon>Bacillota</taxon>
        <taxon>Clostridia</taxon>
        <taxon>Eubacteriales</taxon>
        <taxon>Heliobacteriaceae</taxon>
        <taxon>Heliobacterium</taxon>
    </lineage>
</organism>
<dbReference type="EMBL" id="WNKU01000009">
    <property type="protein sequence ID" value="MTV49251.1"/>
    <property type="molecule type" value="Genomic_DNA"/>
</dbReference>